<dbReference type="RefSeq" id="WP_070020122.1">
    <property type="nucleotide sequence ID" value="NZ_LJGW01000520.1"/>
</dbReference>
<evidence type="ECO:0000313" key="3">
    <source>
        <dbReference type="EMBL" id="OEV07382.1"/>
    </source>
</evidence>
<feature type="transmembrane region" description="Helical" evidence="2">
    <location>
        <begin position="289"/>
        <end position="309"/>
    </location>
</feature>
<reference evidence="3 4" key="1">
    <citation type="journal article" date="2016" name="Front. Microbiol.">
        <title>Comparative Genomics Analysis of Streptomyces Species Reveals Their Adaptation to the Marine Environment and Their Diversity at the Genomic Level.</title>
        <authorList>
            <person name="Tian X."/>
            <person name="Zhang Z."/>
            <person name="Yang T."/>
            <person name="Chen M."/>
            <person name="Li J."/>
            <person name="Chen F."/>
            <person name="Yang J."/>
            <person name="Li W."/>
            <person name="Zhang B."/>
            <person name="Zhang Z."/>
            <person name="Wu J."/>
            <person name="Zhang C."/>
            <person name="Long L."/>
            <person name="Xiao J."/>
        </authorList>
    </citation>
    <scope>NUCLEOTIDE SEQUENCE [LARGE SCALE GENOMIC DNA]</scope>
    <source>
        <strain evidence="3 4">SCSIO 10429</strain>
    </source>
</reference>
<gene>
    <name evidence="3" type="ORF">AN218_29340</name>
</gene>
<keyword evidence="2" id="KW-1133">Transmembrane helix</keyword>
<evidence type="ECO:0000313" key="4">
    <source>
        <dbReference type="Proteomes" id="UP000176005"/>
    </source>
</evidence>
<name>A0A1E7KTX7_9ACTN</name>
<sequence>MQMEQGQSRGDVLVTVRVEAALTGPVEHRTTAQASFEQMGWEVLHAEETDPALRTPGGVLPDEAIHISFYTLDIPVGRDARRPERWAVQEVKDLADNAHLDLRPVSARMLRRQRRQEPHWFVCTPRSTHSYPWVRWLFNLERSMGFHDTGTVLFGPYEEAQRRAGEGRVRPPFPRRVQAHDELRRTRVGEGRRRVLRAVALSWAAGILGLPVAAGPWWLALPALATWALLTWWCATVMLPLARQRHTVQRRRTDSPALDSGRTTTGDGNLAQPDEDEEVIVYRHQRARAWLAAVAVSGVFFAVTAWMTWNTNPASAVAWHLLLAGTVFVTPGIRHLARAGSRRPFLVAFLVALLPVAVPALGGLSPVLFTFYGAAFHTRAEEIDVSNVWQFLASTYVLGISTTLSLVFLASWGYLRPLFRDRTLRPFLPIVAITGAMALTLAWATTVLDTASAAGDKAVRQWRSGQVPDHYYGANPQPVCVTPIGPLDELPLDGHQLDPEQVYGSFGAVGGQVNLWDPTSGDAFPVPSDAVQVLPAGDSEPGGSIPRACPS</sequence>
<feature type="transmembrane region" description="Helical" evidence="2">
    <location>
        <begin position="389"/>
        <end position="415"/>
    </location>
</feature>
<feature type="transmembrane region" description="Helical" evidence="2">
    <location>
        <begin position="427"/>
        <end position="444"/>
    </location>
</feature>
<dbReference type="AlphaFoldDB" id="A0A1E7KTX7"/>
<comment type="caution">
    <text evidence="3">The sequence shown here is derived from an EMBL/GenBank/DDBJ whole genome shotgun (WGS) entry which is preliminary data.</text>
</comment>
<evidence type="ECO:0000256" key="1">
    <source>
        <dbReference type="SAM" id="MobiDB-lite"/>
    </source>
</evidence>
<keyword evidence="2" id="KW-0472">Membrane</keyword>
<organism evidence="3 4">
    <name type="scientific">Streptomyces nanshensis</name>
    <dbReference type="NCBI Taxonomy" id="518642"/>
    <lineage>
        <taxon>Bacteria</taxon>
        <taxon>Bacillati</taxon>
        <taxon>Actinomycetota</taxon>
        <taxon>Actinomycetes</taxon>
        <taxon>Kitasatosporales</taxon>
        <taxon>Streptomycetaceae</taxon>
        <taxon>Streptomyces</taxon>
    </lineage>
</organism>
<feature type="transmembrane region" description="Helical" evidence="2">
    <location>
        <begin position="345"/>
        <end position="369"/>
    </location>
</feature>
<feature type="transmembrane region" description="Helical" evidence="2">
    <location>
        <begin position="195"/>
        <end position="218"/>
    </location>
</feature>
<accession>A0A1E7KTX7</accession>
<keyword evidence="4" id="KW-1185">Reference proteome</keyword>
<proteinExistence type="predicted"/>
<dbReference type="Proteomes" id="UP000176005">
    <property type="component" value="Unassembled WGS sequence"/>
</dbReference>
<dbReference type="EMBL" id="LJGW01000520">
    <property type="protein sequence ID" value="OEV07382.1"/>
    <property type="molecule type" value="Genomic_DNA"/>
</dbReference>
<keyword evidence="2" id="KW-0812">Transmembrane</keyword>
<protein>
    <submittedName>
        <fullName evidence="3">Uncharacterized protein</fullName>
    </submittedName>
</protein>
<feature type="region of interest" description="Disordered" evidence="1">
    <location>
        <begin position="250"/>
        <end position="270"/>
    </location>
</feature>
<evidence type="ECO:0000256" key="2">
    <source>
        <dbReference type="SAM" id="Phobius"/>
    </source>
</evidence>
<feature type="transmembrane region" description="Helical" evidence="2">
    <location>
        <begin position="315"/>
        <end position="333"/>
    </location>
</feature>
<feature type="transmembrane region" description="Helical" evidence="2">
    <location>
        <begin position="224"/>
        <end position="242"/>
    </location>
</feature>
<dbReference type="PATRIC" id="fig|518642.10.peg.5985"/>